<keyword evidence="2" id="KW-1185">Reference proteome</keyword>
<reference evidence="1 2" key="1">
    <citation type="journal article" date="2022" name="Gigascience">
        <title>A chromosome-level genome assembly and annotation of the desert horned lizard, Phrynosoma platyrhinos, provides insight into chromosomal rearrangements among reptiles.</title>
        <authorList>
            <person name="Koochekian N."/>
            <person name="Ascanio A."/>
            <person name="Farleigh K."/>
            <person name="Card D.C."/>
            <person name="Schield D.R."/>
            <person name="Castoe T.A."/>
            <person name="Jezkova T."/>
        </authorList>
    </citation>
    <scope>NUCLEOTIDE SEQUENCE [LARGE SCALE GENOMIC DNA]</scope>
    <source>
        <strain evidence="1">NK-2021</strain>
    </source>
</reference>
<gene>
    <name evidence="1" type="ORF">JD844_003970</name>
</gene>
<proteinExistence type="predicted"/>
<organism evidence="1 2">
    <name type="scientific">Phrynosoma platyrhinos</name>
    <name type="common">Desert horned lizard</name>
    <dbReference type="NCBI Taxonomy" id="52577"/>
    <lineage>
        <taxon>Eukaryota</taxon>
        <taxon>Metazoa</taxon>
        <taxon>Chordata</taxon>
        <taxon>Craniata</taxon>
        <taxon>Vertebrata</taxon>
        <taxon>Euteleostomi</taxon>
        <taxon>Lepidosauria</taxon>
        <taxon>Squamata</taxon>
        <taxon>Bifurcata</taxon>
        <taxon>Unidentata</taxon>
        <taxon>Episquamata</taxon>
        <taxon>Toxicofera</taxon>
        <taxon>Iguania</taxon>
        <taxon>Phrynosomatidae</taxon>
        <taxon>Phrynosomatinae</taxon>
        <taxon>Phrynosoma</taxon>
    </lineage>
</organism>
<dbReference type="Proteomes" id="UP000826234">
    <property type="component" value="Unassembled WGS sequence"/>
</dbReference>
<comment type="caution">
    <text evidence="1">The sequence shown here is derived from an EMBL/GenBank/DDBJ whole genome shotgun (WGS) entry which is preliminary data.</text>
</comment>
<evidence type="ECO:0000313" key="2">
    <source>
        <dbReference type="Proteomes" id="UP000826234"/>
    </source>
</evidence>
<evidence type="ECO:0000313" key="1">
    <source>
        <dbReference type="EMBL" id="KAH0630777.1"/>
    </source>
</evidence>
<accession>A0ABQ7TLU8</accession>
<sequence>MRLNSEGTAESAAVGKSLVHWMNQSWVLRANKNQR</sequence>
<protein>
    <submittedName>
        <fullName evidence="1">Uncharacterized protein</fullName>
    </submittedName>
</protein>
<name>A0ABQ7TLU8_PHRPL</name>
<dbReference type="EMBL" id="JAIPUX010000415">
    <property type="protein sequence ID" value="KAH0630777.1"/>
    <property type="molecule type" value="Genomic_DNA"/>
</dbReference>